<keyword evidence="1" id="KW-0812">Transmembrane</keyword>
<reference evidence="2 3" key="1">
    <citation type="submission" date="2023-07" db="EMBL/GenBank/DDBJ databases">
        <authorList>
            <person name="Lian W.-H."/>
        </authorList>
    </citation>
    <scope>NUCLEOTIDE SEQUENCE [LARGE SCALE GENOMIC DNA]</scope>
    <source>
        <strain evidence="2 3">SYSU DXS3180</strain>
    </source>
</reference>
<sequence>MEPNTSSSSLFELQIDTLTTSHLVSTAKWAKFISIVGFVMSALIVLVAFFAGSLLSVFSPAGSAGYMSGSFLTVVYLIFALLFFLPNLFLFNYAGKMQQALNGNDQNALNNSFAQLKSYFRFIGIIMIVVISIYALVFLLAIIGVLMR</sequence>
<evidence type="ECO:0000313" key="3">
    <source>
        <dbReference type="Proteomes" id="UP001560573"/>
    </source>
</evidence>
<proteinExistence type="predicted"/>
<feature type="transmembrane region" description="Helical" evidence="1">
    <location>
        <begin position="119"/>
        <end position="146"/>
    </location>
</feature>
<gene>
    <name evidence="2" type="ORF">QTN47_06010</name>
</gene>
<evidence type="ECO:0000256" key="1">
    <source>
        <dbReference type="SAM" id="Phobius"/>
    </source>
</evidence>
<name>A0ABV3ZAZ3_9BACT</name>
<keyword evidence="1" id="KW-0472">Membrane</keyword>
<dbReference type="InterPro" id="IPR035287">
    <property type="entry name" value="DUF5362"/>
</dbReference>
<accession>A0ABV3ZAZ3</accession>
<feature type="transmembrane region" description="Helical" evidence="1">
    <location>
        <begin position="70"/>
        <end position="91"/>
    </location>
</feature>
<feature type="transmembrane region" description="Helical" evidence="1">
    <location>
        <begin position="32"/>
        <end position="58"/>
    </location>
</feature>
<organism evidence="2 3">
    <name type="scientific">Danxiaibacter flavus</name>
    <dbReference type="NCBI Taxonomy" id="3049108"/>
    <lineage>
        <taxon>Bacteria</taxon>
        <taxon>Pseudomonadati</taxon>
        <taxon>Bacteroidota</taxon>
        <taxon>Chitinophagia</taxon>
        <taxon>Chitinophagales</taxon>
        <taxon>Chitinophagaceae</taxon>
        <taxon>Danxiaibacter</taxon>
    </lineage>
</organism>
<comment type="caution">
    <text evidence="2">The sequence shown here is derived from an EMBL/GenBank/DDBJ whole genome shotgun (WGS) entry which is preliminary data.</text>
</comment>
<keyword evidence="3" id="KW-1185">Reference proteome</keyword>
<dbReference type="RefSeq" id="WP_369328441.1">
    <property type="nucleotide sequence ID" value="NZ_JAULBC010000002.1"/>
</dbReference>
<evidence type="ECO:0000313" key="2">
    <source>
        <dbReference type="EMBL" id="MEX6687038.1"/>
    </source>
</evidence>
<dbReference type="EMBL" id="JAULBC010000002">
    <property type="protein sequence ID" value="MEX6687038.1"/>
    <property type="molecule type" value="Genomic_DNA"/>
</dbReference>
<keyword evidence="1" id="KW-1133">Transmembrane helix</keyword>
<dbReference type="Pfam" id="PF17319">
    <property type="entry name" value="DUF5362"/>
    <property type="match status" value="1"/>
</dbReference>
<dbReference type="Proteomes" id="UP001560573">
    <property type="component" value="Unassembled WGS sequence"/>
</dbReference>
<protein>
    <submittedName>
        <fullName evidence="2">DUF5362 family protein</fullName>
    </submittedName>
</protein>